<dbReference type="Proteomes" id="UP000000557">
    <property type="component" value="Chromosome"/>
</dbReference>
<dbReference type="RefSeq" id="WP_011142108.1">
    <property type="nucleotide sequence ID" value="NC_005125.1"/>
</dbReference>
<reference evidence="2 3" key="1">
    <citation type="journal article" date="2003" name="DNA Res.">
        <title>Complete genome structure of Gloeobacter violaceus PCC 7421, a cyanobacterium that lacks thylakoids.</title>
        <authorList>
            <person name="Nakamura Y."/>
            <person name="Kaneko T."/>
            <person name="Sato S."/>
            <person name="Mimuro M."/>
            <person name="Miyashita H."/>
            <person name="Tsuchiya T."/>
            <person name="Sasamoto S."/>
            <person name="Watanabe A."/>
            <person name="Kawashima K."/>
            <person name="Kishida Y."/>
            <person name="Kiyokawa C."/>
            <person name="Kohara M."/>
            <person name="Matsumoto M."/>
            <person name="Matsuno A."/>
            <person name="Nakazaki N."/>
            <person name="Shimpo S."/>
            <person name="Takeuchi C."/>
            <person name="Yamada M."/>
            <person name="Tabata S."/>
        </authorList>
    </citation>
    <scope>NUCLEOTIDE SEQUENCE [LARGE SCALE GENOMIC DNA]</scope>
    <source>
        <strain evidence="3">ATCC 29082 / PCC 7421</strain>
    </source>
</reference>
<name>Q7NIS2_GLOVI</name>
<dbReference type="KEGG" id="gvi:gsr2110"/>
<evidence type="ECO:0000313" key="2">
    <source>
        <dbReference type="EMBL" id="BAC90051.1"/>
    </source>
</evidence>
<feature type="region of interest" description="Disordered" evidence="1">
    <location>
        <begin position="1"/>
        <end position="22"/>
    </location>
</feature>
<dbReference type="HOGENOM" id="CLU_2935002_0_0_3"/>
<keyword evidence="3" id="KW-1185">Reference proteome</keyword>
<protein>
    <submittedName>
        <fullName evidence="2">Gsr2110 protein</fullName>
    </submittedName>
</protein>
<dbReference type="OrthoDB" id="9948288at2"/>
<dbReference type="InParanoid" id="Q7NIS2"/>
<dbReference type="STRING" id="251221.gene:10759604"/>
<accession>Q7NIS2</accession>
<dbReference type="EnsemblBacteria" id="BAC90051">
    <property type="protein sequence ID" value="BAC90051"/>
    <property type="gene ID" value="BAC90051"/>
</dbReference>
<dbReference type="AlphaFoldDB" id="Q7NIS2"/>
<gene>
    <name evidence="2" type="ordered locus">gsr2110</name>
</gene>
<organism evidence="2 3">
    <name type="scientific">Gloeobacter violaceus (strain ATCC 29082 / PCC 7421)</name>
    <dbReference type="NCBI Taxonomy" id="251221"/>
    <lineage>
        <taxon>Bacteria</taxon>
        <taxon>Bacillati</taxon>
        <taxon>Cyanobacteriota</taxon>
        <taxon>Cyanophyceae</taxon>
        <taxon>Gloeobacterales</taxon>
        <taxon>Gloeobacteraceae</taxon>
        <taxon>Gloeobacter</taxon>
    </lineage>
</organism>
<sequence>MSHPNPSSDDHAFKGNSTDKSQSDFVFMRGDEFLLRSNVDRLERVFNLPSAPKLDSPPGI</sequence>
<evidence type="ECO:0000313" key="3">
    <source>
        <dbReference type="Proteomes" id="UP000000557"/>
    </source>
</evidence>
<evidence type="ECO:0000256" key="1">
    <source>
        <dbReference type="SAM" id="MobiDB-lite"/>
    </source>
</evidence>
<proteinExistence type="predicted"/>
<dbReference type="EMBL" id="BA000045">
    <property type="protein sequence ID" value="BAC90051.1"/>
    <property type="molecule type" value="Genomic_DNA"/>
</dbReference>
<reference evidence="2 3" key="2">
    <citation type="journal article" date="2003" name="DNA Res.">
        <title>Complete genome structure of Gloeobacter violaceus PCC 7421, a cyanobacterium that lacks thylakoids (supplement).</title>
        <authorList>
            <person name="Nakamura Y."/>
            <person name="Kaneko T."/>
            <person name="Sato S."/>
            <person name="Mimuro M."/>
            <person name="Miyashita H."/>
            <person name="Tsuchiya T."/>
            <person name="Sasamoto S."/>
            <person name="Watanabe A."/>
            <person name="Kawashima K."/>
            <person name="Kishida Y."/>
            <person name="Kiyokawa C."/>
            <person name="Kohara M."/>
            <person name="Matsumoto M."/>
            <person name="Matsuno A."/>
            <person name="Nakazaki N."/>
            <person name="Shimpo S."/>
            <person name="Takeuchi C."/>
            <person name="Yamada M."/>
            <person name="Tabata S."/>
        </authorList>
    </citation>
    <scope>NUCLEOTIDE SEQUENCE [LARGE SCALE GENOMIC DNA]</scope>
    <source>
        <strain evidence="3">ATCC 29082 / PCC 7421</strain>
    </source>
</reference>